<dbReference type="InterPro" id="IPR013783">
    <property type="entry name" value="Ig-like_fold"/>
</dbReference>
<organism evidence="5 6">
    <name type="scientific">Oreochromis niloticus</name>
    <name type="common">Nile tilapia</name>
    <name type="synonym">Tilapia nilotica</name>
    <dbReference type="NCBI Taxonomy" id="8128"/>
    <lineage>
        <taxon>Eukaryota</taxon>
        <taxon>Metazoa</taxon>
        <taxon>Chordata</taxon>
        <taxon>Craniata</taxon>
        <taxon>Vertebrata</taxon>
        <taxon>Euteleostomi</taxon>
        <taxon>Actinopterygii</taxon>
        <taxon>Neopterygii</taxon>
        <taxon>Teleostei</taxon>
        <taxon>Neoteleostei</taxon>
        <taxon>Acanthomorphata</taxon>
        <taxon>Ovalentaria</taxon>
        <taxon>Cichlomorphae</taxon>
        <taxon>Cichliformes</taxon>
        <taxon>Cichlidae</taxon>
        <taxon>African cichlids</taxon>
        <taxon>Pseudocrenilabrinae</taxon>
        <taxon>Oreochromini</taxon>
        <taxon>Oreochromis</taxon>
    </lineage>
</organism>
<dbReference type="Pfam" id="PF13927">
    <property type="entry name" value="Ig_3"/>
    <property type="match status" value="2"/>
</dbReference>
<dbReference type="Proteomes" id="UP000005207">
    <property type="component" value="Unplaced"/>
</dbReference>
<protein>
    <recommendedName>
        <fullName evidence="4">Ig-like domain-containing protein</fullName>
    </recommendedName>
</protein>
<accession>A0A669CT51</accession>
<keyword evidence="6" id="KW-1185">Reference proteome</keyword>
<dbReference type="InterPro" id="IPR050488">
    <property type="entry name" value="Ig_Fc_receptor"/>
</dbReference>
<dbReference type="InterPro" id="IPR036179">
    <property type="entry name" value="Ig-like_dom_sf"/>
</dbReference>
<dbReference type="GO" id="GO:0009897">
    <property type="term" value="C:external side of plasma membrane"/>
    <property type="evidence" value="ECO:0007669"/>
    <property type="project" value="TreeGrafter"/>
</dbReference>
<feature type="domain" description="Ig-like" evidence="4">
    <location>
        <begin position="6"/>
        <end position="91"/>
    </location>
</feature>
<feature type="domain" description="Ig-like" evidence="4">
    <location>
        <begin position="188"/>
        <end position="268"/>
    </location>
</feature>
<dbReference type="GO" id="GO:0007166">
    <property type="term" value="P:cell surface receptor signaling pathway"/>
    <property type="evidence" value="ECO:0007669"/>
    <property type="project" value="TreeGrafter"/>
</dbReference>
<keyword evidence="2" id="KW-1015">Disulfide bond</keyword>
<dbReference type="InterPro" id="IPR007110">
    <property type="entry name" value="Ig-like_dom"/>
</dbReference>
<dbReference type="Pfam" id="PF13895">
    <property type="entry name" value="Ig_2"/>
    <property type="match status" value="3"/>
</dbReference>
<proteinExistence type="predicted"/>
<evidence type="ECO:0000256" key="2">
    <source>
        <dbReference type="ARBA" id="ARBA00023157"/>
    </source>
</evidence>
<feature type="region of interest" description="Disordered" evidence="3">
    <location>
        <begin position="48"/>
        <end position="74"/>
    </location>
</feature>
<dbReference type="GO" id="GO:0006955">
    <property type="term" value="P:immune response"/>
    <property type="evidence" value="ECO:0007669"/>
    <property type="project" value="TreeGrafter"/>
</dbReference>
<reference evidence="5" key="1">
    <citation type="submission" date="2025-08" db="UniProtKB">
        <authorList>
            <consortium name="Ensembl"/>
        </authorList>
    </citation>
    <scope>IDENTIFICATION</scope>
</reference>
<reference evidence="5" key="2">
    <citation type="submission" date="2025-09" db="UniProtKB">
        <authorList>
            <consortium name="Ensembl"/>
        </authorList>
    </citation>
    <scope>IDENTIFICATION</scope>
</reference>
<sequence>TAPPEPTVTLQPSGTQIHSSVIYSGETVTVRCEIQGGEGAQWTYEWRPHKANTPPTSREYTISGATKSDGGGYSCRGKRDSSWTEWSKSITLTVLSPSKPTVTLQPSRTQIYSGETVTVRCEIRGGEGAQWTYEWRPARLNTPPTSSEYRITVTEFDSGGYSCRGRADRFFTEWSDIITLTVSSPPKPTVTLQPSWTQIYSGETVTVRCEIQGGEGAQWTYEWRPAKLNTPPTSREYRISGATKSDGGGYSCIGRRGSFYTQWSKSITLTVSSPPKPTVFLQPSWTQIYSSEIYRGTTVTVRCEIHEGERAQWTYEWRRGQVNIHETSSVYTINRVTESDGGGYSCRATRSSSWTEWSDIITLRVTVPIEPTVTLQPSWPQIYSGETVTVRCEIQGGEGAQWTYEWRPAKLNTPPTSNEYRITVTESDSGGYSCRGRRDNLLTYWSDIITLTVSCKLEMFNPHQLFHQNQ</sequence>
<evidence type="ECO:0000256" key="3">
    <source>
        <dbReference type="SAM" id="MobiDB-lite"/>
    </source>
</evidence>
<dbReference type="PROSITE" id="PS50835">
    <property type="entry name" value="IG_LIKE"/>
    <property type="match status" value="5"/>
</dbReference>
<dbReference type="PANTHER" id="PTHR11481:SF64">
    <property type="entry name" value="FC RECEPTOR-LIKE PROTEIN 4"/>
    <property type="match status" value="1"/>
</dbReference>
<evidence type="ECO:0000259" key="4">
    <source>
        <dbReference type="PROSITE" id="PS50835"/>
    </source>
</evidence>
<dbReference type="InterPro" id="IPR003599">
    <property type="entry name" value="Ig_sub"/>
</dbReference>
<dbReference type="GeneTree" id="ENSGT00940000165428"/>
<name>A0A669CT51_ORENI</name>
<dbReference type="Gene3D" id="2.60.40.10">
    <property type="entry name" value="Immunoglobulins"/>
    <property type="match status" value="5"/>
</dbReference>
<dbReference type="SUPFAM" id="SSF48726">
    <property type="entry name" value="Immunoglobulin"/>
    <property type="match status" value="5"/>
</dbReference>
<evidence type="ECO:0000313" key="6">
    <source>
        <dbReference type="Proteomes" id="UP000005207"/>
    </source>
</evidence>
<evidence type="ECO:0000256" key="1">
    <source>
        <dbReference type="ARBA" id="ARBA00022729"/>
    </source>
</evidence>
<feature type="domain" description="Ig-like" evidence="4">
    <location>
        <begin position="277"/>
        <end position="362"/>
    </location>
</feature>
<dbReference type="GO" id="GO:0004888">
    <property type="term" value="F:transmembrane signaling receptor activity"/>
    <property type="evidence" value="ECO:0007669"/>
    <property type="project" value="TreeGrafter"/>
</dbReference>
<dbReference type="AlphaFoldDB" id="A0A669CT51"/>
<dbReference type="InterPro" id="IPR003598">
    <property type="entry name" value="Ig_sub2"/>
</dbReference>
<dbReference type="SMART" id="SM00409">
    <property type="entry name" value="IG"/>
    <property type="match status" value="5"/>
</dbReference>
<feature type="domain" description="Ig-like" evidence="4">
    <location>
        <begin position="371"/>
        <end position="435"/>
    </location>
</feature>
<feature type="domain" description="Ig-like" evidence="4">
    <location>
        <begin position="100"/>
        <end position="183"/>
    </location>
</feature>
<dbReference type="SMART" id="SM00408">
    <property type="entry name" value="IGc2"/>
    <property type="match status" value="5"/>
</dbReference>
<feature type="compositionally biased region" description="Polar residues" evidence="3">
    <location>
        <begin position="53"/>
        <end position="66"/>
    </location>
</feature>
<dbReference type="PANTHER" id="PTHR11481">
    <property type="entry name" value="IMMUNOGLOBULIN FC RECEPTOR"/>
    <property type="match status" value="1"/>
</dbReference>
<dbReference type="Ensembl" id="ENSONIT00000061611.1">
    <property type="protein sequence ID" value="ENSONIP00000051553.1"/>
    <property type="gene ID" value="ENSONIG00000042499.1"/>
</dbReference>
<evidence type="ECO:0000313" key="5">
    <source>
        <dbReference type="Ensembl" id="ENSONIP00000051553.1"/>
    </source>
</evidence>
<keyword evidence="1" id="KW-0732">Signal</keyword>